<dbReference type="AlphaFoldDB" id="A0A2W4UHP4"/>
<name>A0A2W4UHP4_9CYAN</name>
<organism evidence="1 2">
    <name type="scientific">Leptolyngbya foveolarum</name>
    <dbReference type="NCBI Taxonomy" id="47253"/>
    <lineage>
        <taxon>Bacteria</taxon>
        <taxon>Bacillati</taxon>
        <taxon>Cyanobacteriota</taxon>
        <taxon>Cyanophyceae</taxon>
        <taxon>Leptolyngbyales</taxon>
        <taxon>Leptolyngbyaceae</taxon>
        <taxon>Leptolyngbya group</taxon>
        <taxon>Leptolyngbya</taxon>
    </lineage>
</organism>
<reference evidence="1 2" key="2">
    <citation type="submission" date="2018-06" db="EMBL/GenBank/DDBJ databases">
        <title>Metagenomic assembly of (sub)arctic Cyanobacteria and their associated microbiome from non-axenic cultures.</title>
        <authorList>
            <person name="Baurain D."/>
        </authorList>
    </citation>
    <scope>NUCLEOTIDE SEQUENCE [LARGE SCALE GENOMIC DNA]</scope>
    <source>
        <strain evidence="1">ULC129bin1</strain>
    </source>
</reference>
<evidence type="ECO:0000313" key="2">
    <source>
        <dbReference type="Proteomes" id="UP000249354"/>
    </source>
</evidence>
<proteinExistence type="predicted"/>
<dbReference type="EMBL" id="QBMC01000082">
    <property type="protein sequence ID" value="PZO16329.1"/>
    <property type="molecule type" value="Genomic_DNA"/>
</dbReference>
<dbReference type="Proteomes" id="UP000249354">
    <property type="component" value="Unassembled WGS sequence"/>
</dbReference>
<reference evidence="2" key="1">
    <citation type="submission" date="2018-04" db="EMBL/GenBank/DDBJ databases">
        <authorList>
            <person name="Cornet L."/>
        </authorList>
    </citation>
    <scope>NUCLEOTIDE SEQUENCE [LARGE SCALE GENOMIC DNA]</scope>
</reference>
<gene>
    <name evidence="1" type="ORF">DCF25_12665</name>
</gene>
<evidence type="ECO:0000313" key="1">
    <source>
        <dbReference type="EMBL" id="PZO16329.1"/>
    </source>
</evidence>
<sequence length="150" mass="16775">MGSLIFSLIFPFPKGLLARTALFSLLTLPLFSQLVKAAPCTYQCESGQIRFEPGQPLTIEFVNKTNGLINLERVLDIKLHWLRPQTDFAIQTRVGVDSDMSMVFWNDENKAVNAVLHRPDAETLQIEFLPSGDDGDLAVHVSNDGRVLVY</sequence>
<protein>
    <submittedName>
        <fullName evidence="1">Uncharacterized protein</fullName>
    </submittedName>
</protein>
<comment type="caution">
    <text evidence="1">The sequence shown here is derived from an EMBL/GenBank/DDBJ whole genome shotgun (WGS) entry which is preliminary data.</text>
</comment>
<accession>A0A2W4UHP4</accession>